<evidence type="ECO:0000256" key="17">
    <source>
        <dbReference type="ARBA" id="ARBA00047540"/>
    </source>
</evidence>
<feature type="transmembrane region" description="Helical" evidence="20">
    <location>
        <begin position="111"/>
        <end position="131"/>
    </location>
</feature>
<comment type="catalytic activity">
    <reaction evidence="18 19">
        <text>tRNA(Lys) + L-lysine + ATP = L-lysyl-tRNA(Lys) + AMP + diphosphate</text>
        <dbReference type="Rhea" id="RHEA:20792"/>
        <dbReference type="Rhea" id="RHEA-COMP:9696"/>
        <dbReference type="Rhea" id="RHEA-COMP:9697"/>
        <dbReference type="ChEBI" id="CHEBI:30616"/>
        <dbReference type="ChEBI" id="CHEBI:32551"/>
        <dbReference type="ChEBI" id="CHEBI:33019"/>
        <dbReference type="ChEBI" id="CHEBI:78442"/>
        <dbReference type="ChEBI" id="CHEBI:78529"/>
        <dbReference type="ChEBI" id="CHEBI:456215"/>
        <dbReference type="EC" id="6.1.1.6"/>
    </reaction>
</comment>
<dbReference type="InterPro" id="IPR031553">
    <property type="entry name" value="tRNA-synt_2_TM"/>
</dbReference>
<evidence type="ECO:0000256" key="12">
    <source>
        <dbReference type="ARBA" id="ARBA00023098"/>
    </source>
</evidence>
<comment type="cofactor">
    <cofactor evidence="19">
        <name>Mg(2+)</name>
        <dbReference type="ChEBI" id="CHEBI:18420"/>
    </cofactor>
    <text evidence="19">Binds 3 Mg(2+) ions per subunit.</text>
</comment>
<keyword evidence="19" id="KW-0648">Protein biosynthesis</keyword>
<dbReference type="GO" id="GO:0016874">
    <property type="term" value="F:ligase activity"/>
    <property type="evidence" value="ECO:0007669"/>
    <property type="project" value="UniProtKB-KW"/>
</dbReference>
<keyword evidence="10 19" id="KW-0067">ATP-binding</keyword>
<evidence type="ECO:0000256" key="11">
    <source>
        <dbReference type="ARBA" id="ARBA00022989"/>
    </source>
</evidence>
<dbReference type="Pfam" id="PF09924">
    <property type="entry name" value="LPG_synthase_C"/>
    <property type="match status" value="1"/>
</dbReference>
<dbReference type="SUPFAM" id="SSF50249">
    <property type="entry name" value="Nucleic acid-binding proteins"/>
    <property type="match status" value="1"/>
</dbReference>
<evidence type="ECO:0000256" key="5">
    <source>
        <dbReference type="ARBA" id="ARBA00022598"/>
    </source>
</evidence>
<dbReference type="CDD" id="cd04322">
    <property type="entry name" value="LysRS_N"/>
    <property type="match status" value="1"/>
</dbReference>
<feature type="binding site" evidence="19">
    <location>
        <position position="1002"/>
    </location>
    <ligand>
        <name>Mg(2+)</name>
        <dbReference type="ChEBI" id="CHEBI:18420"/>
        <label>1</label>
    </ligand>
</feature>
<accession>A0ABP8DCC9</accession>
<feature type="domain" description="Aminoacyl-transfer RNA synthetases class-II family profile" evidence="21">
    <location>
        <begin position="769"/>
        <end position="1076"/>
    </location>
</feature>
<keyword evidence="20" id="KW-0472">Membrane</keyword>
<evidence type="ECO:0000256" key="10">
    <source>
        <dbReference type="ARBA" id="ARBA00022840"/>
    </source>
</evidence>
<comment type="subunit">
    <text evidence="19">Homodimer.</text>
</comment>
<name>A0ABP8DCC9_9ACTN</name>
<evidence type="ECO:0000256" key="7">
    <source>
        <dbReference type="ARBA" id="ARBA00022692"/>
    </source>
</evidence>
<comment type="similarity">
    <text evidence="2">In the N-terminal section; belongs to the LPG synthetase family.</text>
</comment>
<evidence type="ECO:0000256" key="1">
    <source>
        <dbReference type="ARBA" id="ARBA00004651"/>
    </source>
</evidence>
<dbReference type="Pfam" id="PF16995">
    <property type="entry name" value="tRNA-synt_2_TM"/>
    <property type="match status" value="1"/>
</dbReference>
<evidence type="ECO:0000256" key="9">
    <source>
        <dbReference type="ARBA" id="ARBA00022741"/>
    </source>
</evidence>
<evidence type="ECO:0000256" key="4">
    <source>
        <dbReference type="ARBA" id="ARBA00022475"/>
    </source>
</evidence>
<comment type="similarity">
    <text evidence="3">In the C-terminal section; belongs to the class-II aminoacyl-tRNA synthetase family.</text>
</comment>
<comment type="similarity">
    <text evidence="19">Belongs to the class-II aminoacyl-tRNA synthetase family.</text>
</comment>
<keyword evidence="13 19" id="KW-0030">Aminoacyl-tRNA synthetase</keyword>
<feature type="transmembrane region" description="Helical" evidence="20">
    <location>
        <begin position="71"/>
        <end position="91"/>
    </location>
</feature>
<dbReference type="InterPro" id="IPR044136">
    <property type="entry name" value="Lys-tRNA-ligase_II_N"/>
</dbReference>
<keyword evidence="4" id="KW-1003">Cell membrane</keyword>
<keyword evidence="5 19" id="KW-0436">Ligase</keyword>
<keyword evidence="9 19" id="KW-0547">Nucleotide-binding</keyword>
<dbReference type="InterPro" id="IPR024320">
    <property type="entry name" value="LPG_synthase_C"/>
</dbReference>
<evidence type="ECO:0000256" key="18">
    <source>
        <dbReference type="ARBA" id="ARBA00048573"/>
    </source>
</evidence>
<comment type="subcellular location">
    <subcellularLocation>
        <location evidence="1">Cell membrane</location>
        <topology evidence="1">Multi-pass membrane protein</topology>
    </subcellularLocation>
    <subcellularLocation>
        <location evidence="19">Cytoplasm</location>
    </subcellularLocation>
</comment>
<dbReference type="InterPro" id="IPR045864">
    <property type="entry name" value="aa-tRNA-synth_II/BPL/LPL"/>
</dbReference>
<evidence type="ECO:0000256" key="8">
    <source>
        <dbReference type="ARBA" id="ARBA00022723"/>
    </source>
</evidence>
<evidence type="ECO:0000256" key="6">
    <source>
        <dbReference type="ARBA" id="ARBA00022679"/>
    </source>
</evidence>
<keyword evidence="14" id="KW-0046">Antibiotic resistance</keyword>
<evidence type="ECO:0000313" key="22">
    <source>
        <dbReference type="EMBL" id="GAA4252346.1"/>
    </source>
</evidence>
<keyword evidence="11 20" id="KW-1133">Transmembrane helix</keyword>
<dbReference type="InterPro" id="IPR004364">
    <property type="entry name" value="Aa-tRNA-synt_II"/>
</dbReference>
<organism evidence="22 23">
    <name type="scientific">Dactylosporangium darangshiense</name>
    <dbReference type="NCBI Taxonomy" id="579108"/>
    <lineage>
        <taxon>Bacteria</taxon>
        <taxon>Bacillati</taxon>
        <taxon>Actinomycetota</taxon>
        <taxon>Actinomycetes</taxon>
        <taxon>Micromonosporales</taxon>
        <taxon>Micromonosporaceae</taxon>
        <taxon>Dactylosporangium</taxon>
    </lineage>
</organism>
<feature type="transmembrane region" description="Helical" evidence="20">
    <location>
        <begin position="44"/>
        <end position="64"/>
    </location>
</feature>
<evidence type="ECO:0000313" key="23">
    <source>
        <dbReference type="Proteomes" id="UP001500620"/>
    </source>
</evidence>
<comment type="catalytic activity">
    <reaction evidence="17">
        <text>L-lysyl-tRNA(Lys) + a 1,2-diacyl-sn-glycero-3-phospho-(1'-sn-glycerol) = a 1,2-diacyl-sn-glycero-3-phospho-1'-(3'-O-L-lysyl)-sn-glycerol + tRNA(Lys)</text>
        <dbReference type="Rhea" id="RHEA:10668"/>
        <dbReference type="Rhea" id="RHEA-COMP:9696"/>
        <dbReference type="Rhea" id="RHEA-COMP:9697"/>
        <dbReference type="ChEBI" id="CHEBI:64716"/>
        <dbReference type="ChEBI" id="CHEBI:75792"/>
        <dbReference type="ChEBI" id="CHEBI:78442"/>
        <dbReference type="ChEBI" id="CHEBI:78529"/>
        <dbReference type="EC" id="2.3.2.3"/>
    </reaction>
</comment>
<sequence length="1092" mass="119950">MKRARIPDWFAGGLMVVAVLCAVAAVSAALGARVHPVRASIDALLVPAPANVGYAAFLIMLAAGVHNRKNITFWLLATVFVLQGLFDAFVLSDLGERGAEAHELRLPFHGTAAAATNLAVTAVLLGVLWLARGEFRARVQRASLPKALATLGALLVAFTIVGWGLVEMFPGSLGAGTQRLLYSGRIVLGGAFGFDVGRHGRAPGWVNLVLGTFGAIALFAAFFVLLRSQRMIAALDPEQERAVRRLLAEHGERDSLGYFATRRDKEVIMSPSGRSAVTYRVVFGVSLASGDPLGEPDAWPPAIEAWLKEAREYAWTPAVMGASEEGATAFARAGLRVIELGDEAILHVRDFDLDSPQLRQVRQAVHRVERAGYTVRIRRHAEIGPEEMARIIELAARWRDTETERGFSMALGRLGDPNDGRCVLVEAHDRDGRAVALLSFTPWGAGGLSLDLMRRDRQSDNGLIEYMVATLMREAPRIGVHRVSLNFAVFRAVFEEGARIGAGPVLRLWRALLLVASRWFQLESLYRSNVKYNPQWLPRFLCFEDVRDLPKVGLASGAAEGFVVVPRLRTLLRRGAARPAAEEPRELIVAEEPAPAPGAEARRRPEQVRIRIAKLDTLRAAGVEPYPPGFGRTHSVAQVRDGREGLAPDSRTGERVSVAGRVVRLRDHGALCFATLRDWTGDVQIVVTTQEGRPGFAATVDLGDHVGICGEVGTTRRGELSVFAERWELTAKCLQPLPDKHRGLADPEARVRRRHVDLIVNRPARDMVRTRSAVTFALRTALHGRGYVEVETPVLQPVHGGANARPFLTHSNAYDMRLYLRIAPELYLKRLAVGGVERVFEIGRNFRNEGVDATHNPEFTMLEAYEAYGDYTTMRALARELILAAAGDDVVLRRGDEVIDLREEWPVVPVYAAVSRAAGTDVTPAASVAELRELADKLHVPWQDAWTHGQLVLELYEHLVEGATLHPTFYTDFPVDVSPLTRAHRADPRLAERWDLVAFGMELGTAYTELVDPVELRARLTAQSLRAAAGDPEAMELDEDFLDAFEFAMPPSGGLGLGVDRLVMLLTGRTIRETLPFPLVKPGGREGRARRV</sequence>
<keyword evidence="15" id="KW-0511">Multifunctional enzyme</keyword>
<dbReference type="InterPro" id="IPR018149">
    <property type="entry name" value="Lys-tRNA-synth_II_C"/>
</dbReference>
<dbReference type="PROSITE" id="PS50862">
    <property type="entry name" value="AA_TRNA_LIGASE_II"/>
    <property type="match status" value="1"/>
</dbReference>
<dbReference type="Pfam" id="PF00152">
    <property type="entry name" value="tRNA-synt_2"/>
    <property type="match status" value="1"/>
</dbReference>
<dbReference type="NCBIfam" id="TIGR00499">
    <property type="entry name" value="lysS_bact"/>
    <property type="match status" value="1"/>
</dbReference>
<dbReference type="PANTHER" id="PTHR42918">
    <property type="entry name" value="LYSYL-TRNA SYNTHETASE"/>
    <property type="match status" value="1"/>
</dbReference>
<dbReference type="NCBIfam" id="NF002821">
    <property type="entry name" value="PRK02983.1"/>
    <property type="match status" value="1"/>
</dbReference>
<dbReference type="HAMAP" id="MF_00252">
    <property type="entry name" value="Lys_tRNA_synth_class2"/>
    <property type="match status" value="1"/>
</dbReference>
<evidence type="ECO:0000256" key="15">
    <source>
        <dbReference type="ARBA" id="ARBA00023268"/>
    </source>
</evidence>
<keyword evidence="12" id="KW-0443">Lipid metabolism</keyword>
<dbReference type="PRINTS" id="PR00982">
    <property type="entry name" value="TRNASYNTHLYS"/>
</dbReference>
<evidence type="ECO:0000256" key="19">
    <source>
        <dbReference type="HAMAP-Rule" id="MF_00252"/>
    </source>
</evidence>
<evidence type="ECO:0000256" key="14">
    <source>
        <dbReference type="ARBA" id="ARBA00023251"/>
    </source>
</evidence>
<evidence type="ECO:0000256" key="2">
    <source>
        <dbReference type="ARBA" id="ARBA00005270"/>
    </source>
</evidence>
<dbReference type="NCBIfam" id="NF001756">
    <property type="entry name" value="PRK00484.1"/>
    <property type="match status" value="1"/>
</dbReference>
<evidence type="ECO:0000259" key="21">
    <source>
        <dbReference type="PROSITE" id="PS50862"/>
    </source>
</evidence>
<dbReference type="InterPro" id="IPR004365">
    <property type="entry name" value="NA-bd_OB_tRNA"/>
</dbReference>
<gene>
    <name evidence="22" type="primary">lysX</name>
    <name evidence="19" type="synonym">lysS</name>
    <name evidence="22" type="ORF">GCM10022255_048530</name>
</gene>
<keyword evidence="7 20" id="KW-0812">Transmembrane</keyword>
<dbReference type="Gene3D" id="3.30.930.10">
    <property type="entry name" value="Bira Bifunctional Protein, Domain 2"/>
    <property type="match status" value="1"/>
</dbReference>
<feature type="transmembrane region" description="Helical" evidence="20">
    <location>
        <begin position="205"/>
        <end position="226"/>
    </location>
</feature>
<protein>
    <recommendedName>
        <fullName evidence="19">Lysine--tRNA ligase</fullName>
        <ecNumber evidence="19">6.1.1.6</ecNumber>
    </recommendedName>
    <alternativeName>
        <fullName evidence="19">Lysyl-tRNA synthetase</fullName>
        <shortName evidence="19">LysRS</shortName>
    </alternativeName>
</protein>
<dbReference type="InterPro" id="IPR006195">
    <property type="entry name" value="aa-tRNA-synth_II"/>
</dbReference>
<keyword evidence="8 19" id="KW-0479">Metal-binding</keyword>
<dbReference type="InterPro" id="IPR012340">
    <property type="entry name" value="NA-bd_OB-fold"/>
</dbReference>
<keyword evidence="19" id="KW-0963">Cytoplasm</keyword>
<dbReference type="Proteomes" id="UP001500620">
    <property type="component" value="Unassembled WGS sequence"/>
</dbReference>
<comment type="caution">
    <text evidence="22">The sequence shown here is derived from an EMBL/GenBank/DDBJ whole genome shotgun (WGS) entry which is preliminary data.</text>
</comment>
<dbReference type="Gene3D" id="2.40.50.140">
    <property type="entry name" value="Nucleic acid-binding proteins"/>
    <property type="match status" value="1"/>
</dbReference>
<dbReference type="PANTHER" id="PTHR42918:SF15">
    <property type="entry name" value="LYSINE--TRNA LIGASE, CHLOROPLASTIC_MITOCHONDRIAL"/>
    <property type="match status" value="1"/>
</dbReference>
<comment type="function">
    <text evidence="16">Catalyzes the production of L-lysyl-tRNA(Lys)transfer and the transfer of a lysyl group from L-lysyl-tRNA(Lys) to membrane-bound phosphatidylglycerol (PG), which produces lysylphosphatidylglycerol (LPG), one of the components of the bacterial membrane with a positive net charge. LPG synthesis contributes to the resistance to cationic antimicrobial peptides (CAMPs) and likely protects M.tuberculosis against the CAMPs produced by competiting microorganisms (bacteriocins). In fact, the modification of anionic phosphatidylglycerol with positively charged L-lysine results in repulsion of the peptides.</text>
</comment>
<dbReference type="SUPFAM" id="SSF55681">
    <property type="entry name" value="Class II aaRS and biotin synthetases"/>
    <property type="match status" value="1"/>
</dbReference>
<dbReference type="EMBL" id="BAABAT010000013">
    <property type="protein sequence ID" value="GAA4252346.1"/>
    <property type="molecule type" value="Genomic_DNA"/>
</dbReference>
<keyword evidence="23" id="KW-1185">Reference proteome</keyword>
<keyword evidence="19" id="KW-0460">Magnesium</keyword>
<feature type="binding site" evidence="19">
    <location>
        <position position="995"/>
    </location>
    <ligand>
        <name>Mg(2+)</name>
        <dbReference type="ChEBI" id="CHEBI:18420"/>
        <label>1</label>
    </ligand>
</feature>
<evidence type="ECO:0000256" key="16">
    <source>
        <dbReference type="ARBA" id="ARBA00024681"/>
    </source>
</evidence>
<dbReference type="Pfam" id="PF01336">
    <property type="entry name" value="tRNA_anti-codon"/>
    <property type="match status" value="1"/>
</dbReference>
<evidence type="ECO:0000256" key="3">
    <source>
        <dbReference type="ARBA" id="ARBA00009968"/>
    </source>
</evidence>
<dbReference type="RefSeq" id="WP_345129431.1">
    <property type="nucleotide sequence ID" value="NZ_BAABAT010000013.1"/>
</dbReference>
<evidence type="ECO:0000256" key="20">
    <source>
        <dbReference type="SAM" id="Phobius"/>
    </source>
</evidence>
<keyword evidence="6" id="KW-0808">Transferase</keyword>
<reference evidence="23" key="1">
    <citation type="journal article" date="2019" name="Int. J. Syst. Evol. Microbiol.">
        <title>The Global Catalogue of Microorganisms (GCM) 10K type strain sequencing project: providing services to taxonomists for standard genome sequencing and annotation.</title>
        <authorList>
            <consortium name="The Broad Institute Genomics Platform"/>
            <consortium name="The Broad Institute Genome Sequencing Center for Infectious Disease"/>
            <person name="Wu L."/>
            <person name="Ma J."/>
        </authorList>
    </citation>
    <scope>NUCLEOTIDE SEQUENCE [LARGE SCALE GENOMIC DNA]</scope>
    <source>
        <strain evidence="23">JCM 17441</strain>
    </source>
</reference>
<feature type="transmembrane region" description="Helical" evidence="20">
    <location>
        <begin position="143"/>
        <end position="166"/>
    </location>
</feature>
<dbReference type="InterPro" id="IPR002313">
    <property type="entry name" value="Lys-tRNA-ligase_II"/>
</dbReference>
<dbReference type="EC" id="6.1.1.6" evidence="19"/>
<feature type="binding site" evidence="19">
    <location>
        <position position="1002"/>
    </location>
    <ligand>
        <name>Mg(2+)</name>
        <dbReference type="ChEBI" id="CHEBI:18420"/>
        <label>2</label>
    </ligand>
</feature>
<proteinExistence type="inferred from homology"/>
<evidence type="ECO:0000256" key="13">
    <source>
        <dbReference type="ARBA" id="ARBA00023146"/>
    </source>
</evidence>